<sequence>MNSKLKTEITVPKYTLPNDFQAIADQCMPFTQEEALGTYCSTWRINNWSDLENRVKGPVFETEGLKWSLLLFPNGNNQNDVVSTYLELSSSLEEDCQEDFHACAQFLICISNPDDPSCYITHAAQHRFSKLEADWGFTGFISHKELKEGINDKPGFLVNDTVVLTTIVRLIKDQTGVLWHNFINYDSKKTTGYVGLHNQGATCYMNSLFQSLYFTNYFRLAVYQIPTDNDEPCNSIALALQRLFFNLQFSNYAVSTTEVTRSFGWNTVDAFMQRDVQEFNRLLQDNLERKMKGTPAEDSIKRLFVGKMKSYIKCINVEYESSRSEDYYDIQLNVKNCKNLEESFRNYIEVETLEGENKYMAEGYGLQDAKKGVIFESFPPVLHLQLKRFEYDMMRDAMFKINDRHEFPPVIDLEPYLSDTANRSTSHRYALHGVLVHTGDSSGGHYFAFVRPTIEDKWFRFDDDRVTPALLREVLEDNYGGEMLNTHPKLRNVKRSTNAYMLVYIRESMREEILKEVTIDDIPDHLMERFKKEQIEIELINKQRLEQHLYTKAYIVGENHFYMNTGPDFVQVFEDDKDSSRTAAIRTVRKDMTLKMFIEEIAKELNTSSDCFRFWILLNRENQTVRLGIALEQTEENFTLEEIRQANHPEYPYLRLYLEAATIDPLTGLPLFHDTNADDILIFIKLFDQGSQTLRGIGKLYINVDHPIYSIEDAVNEMCGFERGTPLNIYEVPIEVDNETIELVDRNDTFDEHDVYSGDIFCVERQLTPEQIKILKNEYASINVADYLISLQRRVLITFVPRNNYADDFDLILRTDMQYSEIVYRLGKFINCNPLNLRLMTPDIYGNPRSTVHPIEDLTLWDIIQTMPNTGDSWRLFFDVLTMSLSEFEKKKLVKLNICYPKLNQVNYTEFIVKKNAQLLDINAELQDKLEVTGQEIRFFTVENHKLKEDLSLNQIVPEDTLIYAELVPQEELKKGEEDFYISVYHYQRDLAKTHSVPFRFLVIKDEPFKDTKKRLQERTGLEDKEWNKVKFNIVSKFISNIKEDEYVLSDHKFTKDEALGLDHYDTTQQQYSEKGLFIKE</sequence>
<dbReference type="InterPro" id="IPR028889">
    <property type="entry name" value="USP"/>
</dbReference>
<feature type="domain" description="MATH" evidence="10">
    <location>
        <begin position="38"/>
        <end position="168"/>
    </location>
</feature>
<comment type="subcellular location">
    <subcellularLocation>
        <location evidence="2">Nucleus</location>
    </subcellularLocation>
</comment>
<evidence type="ECO:0000256" key="9">
    <source>
        <dbReference type="ARBA" id="ARBA00023242"/>
    </source>
</evidence>
<dbReference type="InterPro" id="IPR008974">
    <property type="entry name" value="TRAF-like"/>
</dbReference>
<feature type="domain" description="USP" evidence="11">
    <location>
        <begin position="194"/>
        <end position="507"/>
    </location>
</feature>
<dbReference type="SMART" id="SM00061">
    <property type="entry name" value="MATH"/>
    <property type="match status" value="1"/>
</dbReference>
<dbReference type="Pfam" id="PF22486">
    <property type="entry name" value="MATH_2"/>
    <property type="match status" value="1"/>
</dbReference>
<evidence type="ECO:0000313" key="13">
    <source>
        <dbReference type="Proteomes" id="UP000740926"/>
    </source>
</evidence>
<dbReference type="InterPro" id="IPR024729">
    <property type="entry name" value="USP7_ICP0-binding_dom"/>
</dbReference>
<keyword evidence="6" id="KW-0833">Ubl conjugation pathway</keyword>
<evidence type="ECO:0000259" key="11">
    <source>
        <dbReference type="PROSITE" id="PS50235"/>
    </source>
</evidence>
<dbReference type="InterPro" id="IPR001394">
    <property type="entry name" value="Peptidase_C19_UCH"/>
</dbReference>
<dbReference type="GO" id="GO:0140492">
    <property type="term" value="F:metal-dependent deubiquitinase activity"/>
    <property type="evidence" value="ECO:0007669"/>
    <property type="project" value="UniProtKB-ARBA"/>
</dbReference>
<proteinExistence type="inferred from homology"/>
<dbReference type="GO" id="GO:0004843">
    <property type="term" value="F:cysteine-type deubiquitinase activity"/>
    <property type="evidence" value="ECO:0007669"/>
    <property type="project" value="UniProtKB-EC"/>
</dbReference>
<comment type="similarity">
    <text evidence="3">Belongs to the peptidase C19 family.</text>
</comment>
<gene>
    <name evidence="12" type="ORF">G6F50_000432</name>
</gene>
<dbReference type="EMBL" id="JAANIU010000024">
    <property type="protein sequence ID" value="KAG1576179.1"/>
    <property type="molecule type" value="Genomic_DNA"/>
</dbReference>
<dbReference type="AlphaFoldDB" id="A0A9P6ZDT5"/>
<evidence type="ECO:0000259" key="10">
    <source>
        <dbReference type="PROSITE" id="PS50144"/>
    </source>
</evidence>
<dbReference type="PANTHER" id="PTHR24006:SF644">
    <property type="entry name" value="UBIQUITIN CARBOXYL-TERMINAL HYDROLASE 7"/>
    <property type="match status" value="1"/>
</dbReference>
<keyword evidence="9" id="KW-0539">Nucleus</keyword>
<keyword evidence="5" id="KW-0645">Protease</keyword>
<name>A0A9P6ZDT5_9FUNG</name>
<dbReference type="GO" id="GO:0005829">
    <property type="term" value="C:cytosol"/>
    <property type="evidence" value="ECO:0007669"/>
    <property type="project" value="TreeGrafter"/>
</dbReference>
<dbReference type="FunFam" id="3.90.70.10:FF:000005">
    <property type="entry name" value="Ubiquitin carboxyl-terminal hydrolase 7"/>
    <property type="match status" value="1"/>
</dbReference>
<evidence type="ECO:0000313" key="12">
    <source>
        <dbReference type="EMBL" id="KAG1576179.1"/>
    </source>
</evidence>
<dbReference type="Pfam" id="PF12436">
    <property type="entry name" value="USP7_ICP0_bdg"/>
    <property type="match status" value="1"/>
</dbReference>
<dbReference type="Gene3D" id="2.60.210.10">
    <property type="entry name" value="Apoptosis, Tumor Necrosis Factor Receptor Associated Protein 2, Chain A"/>
    <property type="match status" value="1"/>
</dbReference>
<dbReference type="GO" id="GO:0006508">
    <property type="term" value="P:proteolysis"/>
    <property type="evidence" value="ECO:0007669"/>
    <property type="project" value="UniProtKB-KW"/>
</dbReference>
<dbReference type="Gene3D" id="3.10.20.90">
    <property type="entry name" value="Phosphatidylinositol 3-kinase Catalytic Subunit, Chain A, domain 1"/>
    <property type="match status" value="2"/>
</dbReference>
<dbReference type="PROSITE" id="PS00973">
    <property type="entry name" value="USP_2"/>
    <property type="match status" value="1"/>
</dbReference>
<evidence type="ECO:0000256" key="8">
    <source>
        <dbReference type="ARBA" id="ARBA00022807"/>
    </source>
</evidence>
<keyword evidence="8" id="KW-0788">Thiol protease</keyword>
<reference evidence="12 13" key="1">
    <citation type="journal article" date="2020" name="Microb. Genom.">
        <title>Genetic diversity of clinical and environmental Mucorales isolates obtained from an investigation of mucormycosis cases among solid organ transplant recipients.</title>
        <authorList>
            <person name="Nguyen M.H."/>
            <person name="Kaul D."/>
            <person name="Muto C."/>
            <person name="Cheng S.J."/>
            <person name="Richter R.A."/>
            <person name="Bruno V.M."/>
            <person name="Liu G."/>
            <person name="Beyhan S."/>
            <person name="Sundermann A.J."/>
            <person name="Mounaud S."/>
            <person name="Pasculle A.W."/>
            <person name="Nierman W.C."/>
            <person name="Driscoll E."/>
            <person name="Cumbie R."/>
            <person name="Clancy C.J."/>
            <person name="Dupont C.L."/>
        </authorList>
    </citation>
    <scope>NUCLEOTIDE SEQUENCE [LARGE SCALE GENOMIC DNA]</scope>
    <source>
        <strain evidence="12 13">GL24</strain>
    </source>
</reference>
<comment type="catalytic activity">
    <reaction evidence="1">
        <text>Thiol-dependent hydrolysis of ester, thioester, amide, peptide and isopeptide bonds formed by the C-terminal Gly of ubiquitin (a 76-residue protein attached to proteins as an intracellular targeting signal).</text>
        <dbReference type="EC" id="3.4.19.12"/>
    </reaction>
</comment>
<dbReference type="GO" id="GO:0031647">
    <property type="term" value="P:regulation of protein stability"/>
    <property type="evidence" value="ECO:0007669"/>
    <property type="project" value="TreeGrafter"/>
</dbReference>
<keyword evidence="13" id="KW-1185">Reference proteome</keyword>
<protein>
    <recommendedName>
        <fullName evidence="4">ubiquitinyl hydrolase 1</fullName>
        <ecNumber evidence="4">3.4.19.12</ecNumber>
    </recommendedName>
</protein>
<dbReference type="InterPro" id="IPR038765">
    <property type="entry name" value="Papain-like_cys_pep_sf"/>
</dbReference>
<evidence type="ECO:0000256" key="7">
    <source>
        <dbReference type="ARBA" id="ARBA00022801"/>
    </source>
</evidence>
<dbReference type="CDD" id="cd02659">
    <property type="entry name" value="peptidase_C19C"/>
    <property type="match status" value="1"/>
</dbReference>
<dbReference type="PROSITE" id="PS50235">
    <property type="entry name" value="USP_3"/>
    <property type="match status" value="1"/>
</dbReference>
<evidence type="ECO:0000256" key="3">
    <source>
        <dbReference type="ARBA" id="ARBA00009085"/>
    </source>
</evidence>
<dbReference type="Gene3D" id="3.90.70.10">
    <property type="entry name" value="Cysteine proteinases"/>
    <property type="match status" value="1"/>
</dbReference>
<keyword evidence="7" id="KW-0378">Hydrolase</keyword>
<organism evidence="12 13">
    <name type="scientific">Rhizopus delemar</name>
    <dbReference type="NCBI Taxonomy" id="936053"/>
    <lineage>
        <taxon>Eukaryota</taxon>
        <taxon>Fungi</taxon>
        <taxon>Fungi incertae sedis</taxon>
        <taxon>Mucoromycota</taxon>
        <taxon>Mucoromycotina</taxon>
        <taxon>Mucoromycetes</taxon>
        <taxon>Mucorales</taxon>
        <taxon>Mucorineae</taxon>
        <taxon>Rhizopodaceae</taxon>
        <taxon>Rhizopus</taxon>
    </lineage>
</organism>
<dbReference type="GO" id="GO:0005634">
    <property type="term" value="C:nucleus"/>
    <property type="evidence" value="ECO:0007669"/>
    <property type="project" value="UniProtKB-SubCell"/>
</dbReference>
<accession>A0A9P6ZDT5</accession>
<evidence type="ECO:0000256" key="2">
    <source>
        <dbReference type="ARBA" id="ARBA00004123"/>
    </source>
</evidence>
<dbReference type="PROSITE" id="PS50144">
    <property type="entry name" value="MATH"/>
    <property type="match status" value="1"/>
</dbReference>
<dbReference type="PANTHER" id="PTHR24006">
    <property type="entry name" value="UBIQUITIN CARBOXYL-TERMINAL HYDROLASE"/>
    <property type="match status" value="1"/>
</dbReference>
<dbReference type="InterPro" id="IPR002083">
    <property type="entry name" value="MATH/TRAF_dom"/>
</dbReference>
<evidence type="ECO:0000256" key="5">
    <source>
        <dbReference type="ARBA" id="ARBA00022670"/>
    </source>
</evidence>
<dbReference type="GO" id="GO:0016579">
    <property type="term" value="P:protein deubiquitination"/>
    <property type="evidence" value="ECO:0007669"/>
    <property type="project" value="InterPro"/>
</dbReference>
<dbReference type="InterPro" id="IPR029346">
    <property type="entry name" value="USP_C"/>
</dbReference>
<dbReference type="SUPFAM" id="SSF54001">
    <property type="entry name" value="Cysteine proteinases"/>
    <property type="match status" value="1"/>
</dbReference>
<dbReference type="SUPFAM" id="SSF49599">
    <property type="entry name" value="TRAF domain-like"/>
    <property type="match status" value="1"/>
</dbReference>
<evidence type="ECO:0000256" key="1">
    <source>
        <dbReference type="ARBA" id="ARBA00000707"/>
    </source>
</evidence>
<comment type="caution">
    <text evidence="12">The sequence shown here is derived from an EMBL/GenBank/DDBJ whole genome shotgun (WGS) entry which is preliminary data.</text>
</comment>
<dbReference type="InterPro" id="IPR018200">
    <property type="entry name" value="USP_CS"/>
</dbReference>
<evidence type="ECO:0000256" key="4">
    <source>
        <dbReference type="ARBA" id="ARBA00012759"/>
    </source>
</evidence>
<dbReference type="PROSITE" id="PS00972">
    <property type="entry name" value="USP_1"/>
    <property type="match status" value="1"/>
</dbReference>
<dbReference type="Pfam" id="PF14533">
    <property type="entry name" value="USP7_C2"/>
    <property type="match status" value="1"/>
</dbReference>
<dbReference type="Proteomes" id="UP000740926">
    <property type="component" value="Unassembled WGS sequence"/>
</dbReference>
<dbReference type="InterPro" id="IPR050164">
    <property type="entry name" value="Peptidase_C19"/>
</dbReference>
<dbReference type="EC" id="3.4.19.12" evidence="4"/>
<dbReference type="Pfam" id="PF00443">
    <property type="entry name" value="UCH"/>
    <property type="match status" value="1"/>
</dbReference>
<evidence type="ECO:0000256" key="6">
    <source>
        <dbReference type="ARBA" id="ARBA00022786"/>
    </source>
</evidence>